<evidence type="ECO:0000256" key="1">
    <source>
        <dbReference type="ARBA" id="ARBA00004370"/>
    </source>
</evidence>
<accession>A0A6J4MPP5</accession>
<organism evidence="5">
    <name type="scientific">uncultured Nocardioidaceae bacterium</name>
    <dbReference type="NCBI Taxonomy" id="253824"/>
    <lineage>
        <taxon>Bacteria</taxon>
        <taxon>Bacillati</taxon>
        <taxon>Actinomycetota</taxon>
        <taxon>Actinomycetes</taxon>
        <taxon>Propionibacteriales</taxon>
        <taxon>Nocardioidaceae</taxon>
        <taxon>environmental samples</taxon>
    </lineage>
</organism>
<reference evidence="5" key="1">
    <citation type="submission" date="2020-02" db="EMBL/GenBank/DDBJ databases">
        <authorList>
            <person name="Meier V. D."/>
        </authorList>
    </citation>
    <scope>NUCLEOTIDE SEQUENCE</scope>
    <source>
        <strain evidence="5">AVDCRST_MAG47</strain>
    </source>
</reference>
<evidence type="ECO:0008006" key="6">
    <source>
        <dbReference type="Google" id="ProtNLM"/>
    </source>
</evidence>
<sequence length="189" mass="21257">MTQDHDQDITTRDEEPTTTDRPRSRPGLAAVLAALCVLALVGGMVLFFWLDDRTDEISSAEEDRIAAMQAAERFTVEWNTFRPTEVDDYIDRVTPLLSSKFEGEFTNASADVVEGITQQRLFSKGEVLRDGDGVPLVGISTIDDDSAEVLVVSDAKRVANRQRVLRHWRWQVSLVKVDGEWLVDSFKEV</sequence>
<feature type="compositionally biased region" description="Basic and acidic residues" evidence="3">
    <location>
        <begin position="1"/>
        <end position="23"/>
    </location>
</feature>
<evidence type="ECO:0000313" key="5">
    <source>
        <dbReference type="EMBL" id="CAA9365644.1"/>
    </source>
</evidence>
<proteinExistence type="predicted"/>
<dbReference type="AlphaFoldDB" id="A0A6J4MPP5"/>
<keyword evidence="4" id="KW-0812">Transmembrane</keyword>
<dbReference type="GO" id="GO:0016020">
    <property type="term" value="C:membrane"/>
    <property type="evidence" value="ECO:0007669"/>
    <property type="project" value="UniProtKB-SubCell"/>
</dbReference>
<evidence type="ECO:0000256" key="4">
    <source>
        <dbReference type="SAM" id="Phobius"/>
    </source>
</evidence>
<feature type="transmembrane region" description="Helical" evidence="4">
    <location>
        <begin position="28"/>
        <end position="50"/>
    </location>
</feature>
<dbReference type="PANTHER" id="PTHR37042">
    <property type="entry name" value="OUTER MEMBRANE PROTEIN RV1973"/>
    <property type="match status" value="1"/>
</dbReference>
<gene>
    <name evidence="5" type="ORF">AVDCRST_MAG47-549</name>
</gene>
<name>A0A6J4MPP5_9ACTN</name>
<evidence type="ECO:0000256" key="2">
    <source>
        <dbReference type="ARBA" id="ARBA00023136"/>
    </source>
</evidence>
<protein>
    <recommendedName>
        <fullName evidence="6">Mce-associated membrane protein</fullName>
    </recommendedName>
</protein>
<evidence type="ECO:0000256" key="3">
    <source>
        <dbReference type="SAM" id="MobiDB-lite"/>
    </source>
</evidence>
<dbReference type="EMBL" id="CADCUK010000039">
    <property type="protein sequence ID" value="CAA9365644.1"/>
    <property type="molecule type" value="Genomic_DNA"/>
</dbReference>
<keyword evidence="2 4" id="KW-0472">Membrane</keyword>
<feature type="region of interest" description="Disordered" evidence="3">
    <location>
        <begin position="1"/>
        <end position="24"/>
    </location>
</feature>
<comment type="subcellular location">
    <subcellularLocation>
        <location evidence="1">Membrane</location>
    </subcellularLocation>
</comment>
<keyword evidence="4" id="KW-1133">Transmembrane helix</keyword>
<dbReference type="PANTHER" id="PTHR37042:SF4">
    <property type="entry name" value="OUTER MEMBRANE PROTEIN RV1973"/>
    <property type="match status" value="1"/>
</dbReference>